<feature type="region of interest" description="Disordered" evidence="1">
    <location>
        <begin position="365"/>
        <end position="393"/>
    </location>
</feature>
<evidence type="ECO:0000256" key="1">
    <source>
        <dbReference type="SAM" id="MobiDB-lite"/>
    </source>
</evidence>
<keyword evidence="3" id="KW-1185">Reference proteome</keyword>
<dbReference type="EMBL" id="AQHN01000055">
    <property type="protein sequence ID" value="ENN87843.1"/>
    <property type="molecule type" value="Genomic_DNA"/>
</dbReference>
<dbReference type="Proteomes" id="UP000012429">
    <property type="component" value="Unassembled WGS sequence"/>
</dbReference>
<comment type="caution">
    <text evidence="2">The sequence shown here is derived from an EMBL/GenBank/DDBJ whole genome shotgun (WGS) entry which is preliminary data.</text>
</comment>
<evidence type="ECO:0000313" key="3">
    <source>
        <dbReference type="Proteomes" id="UP000012429"/>
    </source>
</evidence>
<evidence type="ECO:0000313" key="2">
    <source>
        <dbReference type="EMBL" id="ENN87843.1"/>
    </source>
</evidence>
<organism evidence="2 3">
    <name type="scientific">Rhizobium freirei PRF 81</name>
    <dbReference type="NCBI Taxonomy" id="363754"/>
    <lineage>
        <taxon>Bacteria</taxon>
        <taxon>Pseudomonadati</taxon>
        <taxon>Pseudomonadota</taxon>
        <taxon>Alphaproteobacteria</taxon>
        <taxon>Hyphomicrobiales</taxon>
        <taxon>Rhizobiaceae</taxon>
        <taxon>Rhizobium/Agrobacterium group</taxon>
        <taxon>Rhizobium</taxon>
    </lineage>
</organism>
<feature type="compositionally biased region" description="Basic and acidic residues" evidence="1">
    <location>
        <begin position="375"/>
        <end position="393"/>
    </location>
</feature>
<gene>
    <name evidence="2" type="ORF">RHSP_48028</name>
</gene>
<proteinExistence type="predicted"/>
<dbReference type="AlphaFoldDB" id="N6UCG6"/>
<protein>
    <submittedName>
        <fullName evidence="2">Uncharacterized protein</fullName>
    </submittedName>
</protein>
<name>N6UCG6_9HYPH</name>
<reference evidence="2 3" key="1">
    <citation type="journal article" date="2012" name="BMC Genomics">
        <title>Genomic basis of broad host range and environmental adaptability of Rhizobium tropici CIAT 899 and Rhizobium sp. PRF 81 which are used in inoculants for common bean (Phaseolus vulgaris L.).</title>
        <authorList>
            <person name="Ormeno-Orrillo E."/>
            <person name="Menna P."/>
            <person name="Almeida L.G."/>
            <person name="Ollero F.J."/>
            <person name="Nicolas M.F."/>
            <person name="Pains Rodrigues E."/>
            <person name="Shigueyoshi Nakatani A."/>
            <person name="Silva Batista J.S."/>
            <person name="Oliveira Chueire L.M."/>
            <person name="Souza R.C."/>
            <person name="Ribeiro Vasconcelos A.T."/>
            <person name="Megias M."/>
            <person name="Hungria M."/>
            <person name="Martinez-Romero E."/>
        </authorList>
    </citation>
    <scope>NUCLEOTIDE SEQUENCE [LARGE SCALE GENOMIC DNA]</scope>
    <source>
        <strain evidence="2 3">PRF 81</strain>
    </source>
</reference>
<sequence>MAGEKDDRRQITSLRKLILKIETARIRHSDVEDDAGRAVRTLMQKKIARRGEAPRLIADGTQETIQPVAHGWIVVDHINGRSLLLHILSSCLSVHWQGEAKYGPVREIRCRIDGTTMRFDNRPADCEPHSHAIRLGRVESFEYPAEPGRRHTNTCVAHADRDLAFGGGSADEQLTGLRVDISQGFNRVHDKIEDHLLKLHAIAGNEWQIIRQLGAKKDLVLPDFAANELQHIANRLDQIEHIARRRRPRDELANTSNDIARPVSILDDPLDGPPCLLLIGRRSRKPSKRGIAIRRDRRDRLTDFMGNRCAKLADNHQARHPRKFGLRLSCSCIKRLDPDRQIGRGTDGNQAENAVDQAGVGGAVACQKITQHRKDRADKADDRNRSGSPEIDR</sequence>
<accession>N6UCG6</accession>